<dbReference type="PANTHER" id="PTHR23153">
    <property type="entry name" value="UBX-RELATED"/>
    <property type="match status" value="1"/>
</dbReference>
<dbReference type="GO" id="GO:0005737">
    <property type="term" value="C:cytoplasm"/>
    <property type="evidence" value="ECO:0007669"/>
    <property type="project" value="TreeGrafter"/>
</dbReference>
<evidence type="ECO:0000259" key="2">
    <source>
        <dbReference type="PROSITE" id="PS50033"/>
    </source>
</evidence>
<dbReference type="InterPro" id="IPR018997">
    <property type="entry name" value="PUB_domain"/>
</dbReference>
<protein>
    <recommendedName>
        <fullName evidence="5">UBX domain-containing protein</fullName>
    </recommendedName>
</protein>
<accession>A0A0L8HHL6</accession>
<dbReference type="SUPFAM" id="SSF54236">
    <property type="entry name" value="Ubiquitin-like"/>
    <property type="match status" value="1"/>
</dbReference>
<dbReference type="Pfam" id="PF00789">
    <property type="entry name" value="UBX"/>
    <property type="match status" value="1"/>
</dbReference>
<proteinExistence type="predicted"/>
<evidence type="ECO:0000256" key="1">
    <source>
        <dbReference type="SAM" id="MobiDB-lite"/>
    </source>
</evidence>
<dbReference type="AlphaFoldDB" id="A0A0L8HHL6"/>
<sequence length="439" mass="50046">MPNKFFDKIKLDHFFKKAGPGHKLTQEKESHASSSLHSNLSVGPSSLPSASKTESEQRAAAAAIARFNQSKSGECRPVMKTSVRSGTKTSTTDHQQSPVTSAKAGEPEKSNTESCPFLLFTCPDIGPAVLPKQEINEYIREFLFNSLGAQPEMASTLMIQTLNKNKEAAKVCVDILTKYIDNLINNPGEEKFRKIRLNNRAFQEKVNPIEGSEEFLLTCGFERKSLKIDDQPEEMFFIIPEEKAQNTDFLKHMKECLLSAEPIRPQLDRALQVYTPQHTMPNFVVPDDFYNLTPSELKREQQLRSENTERIEILRTKAMRERDEKRELRRYRYTMIRIRFPDSVVLQGTFRAQEKLSDLRKFVQDNLRLEWMPFNLVHPTGHRLDDDMTLIELGLAPTAVVNFIVDEDIINDLALQPGTANKAGSFLKSDIQCLLQELP</sequence>
<dbReference type="InterPro" id="IPR029071">
    <property type="entry name" value="Ubiquitin-like_domsf"/>
</dbReference>
<dbReference type="PANTHER" id="PTHR23153:SF38">
    <property type="entry name" value="UBX DOMAIN-CONTAINING PROTEIN 6"/>
    <property type="match status" value="1"/>
</dbReference>
<evidence type="ECO:0008006" key="5">
    <source>
        <dbReference type="Google" id="ProtNLM"/>
    </source>
</evidence>
<feature type="region of interest" description="Disordered" evidence="1">
    <location>
        <begin position="75"/>
        <end position="110"/>
    </location>
</feature>
<name>A0A0L8HHL6_OCTBM</name>
<dbReference type="Gene3D" id="1.20.58.2190">
    <property type="match status" value="1"/>
</dbReference>
<dbReference type="SMART" id="SM00166">
    <property type="entry name" value="UBX"/>
    <property type="match status" value="1"/>
</dbReference>
<dbReference type="InterPro" id="IPR000626">
    <property type="entry name" value="Ubiquitin-like_dom"/>
</dbReference>
<dbReference type="EMBL" id="KQ418119">
    <property type="protein sequence ID" value="KOF88748.1"/>
    <property type="molecule type" value="Genomic_DNA"/>
</dbReference>
<dbReference type="InterPro" id="IPR042774">
    <property type="entry name" value="UBXN6_PUB"/>
</dbReference>
<gene>
    <name evidence="4" type="ORF">OCBIM_22014332mg</name>
</gene>
<evidence type="ECO:0000313" key="4">
    <source>
        <dbReference type="EMBL" id="KOF88748.1"/>
    </source>
</evidence>
<feature type="compositionally biased region" description="Low complexity" evidence="1">
    <location>
        <begin position="32"/>
        <end position="46"/>
    </location>
</feature>
<dbReference type="CDD" id="cd10460">
    <property type="entry name" value="PUB_UBXD1"/>
    <property type="match status" value="1"/>
</dbReference>
<dbReference type="OrthoDB" id="49605at2759"/>
<dbReference type="OMA" id="VFFRCPM"/>
<dbReference type="PROSITE" id="PS50033">
    <property type="entry name" value="UBX"/>
    <property type="match status" value="1"/>
</dbReference>
<organism evidence="4">
    <name type="scientific">Octopus bimaculoides</name>
    <name type="common">California two-spotted octopus</name>
    <dbReference type="NCBI Taxonomy" id="37653"/>
    <lineage>
        <taxon>Eukaryota</taxon>
        <taxon>Metazoa</taxon>
        <taxon>Spiralia</taxon>
        <taxon>Lophotrochozoa</taxon>
        <taxon>Mollusca</taxon>
        <taxon>Cephalopoda</taxon>
        <taxon>Coleoidea</taxon>
        <taxon>Octopodiformes</taxon>
        <taxon>Octopoda</taxon>
        <taxon>Incirrata</taxon>
        <taxon>Octopodidae</taxon>
        <taxon>Octopus</taxon>
    </lineage>
</organism>
<dbReference type="KEGG" id="obi:106870621"/>
<dbReference type="STRING" id="37653.A0A0L8HHL6"/>
<dbReference type="InterPro" id="IPR036339">
    <property type="entry name" value="PUB-like_dom_sf"/>
</dbReference>
<evidence type="ECO:0000259" key="3">
    <source>
        <dbReference type="PROSITE" id="PS50053"/>
    </source>
</evidence>
<feature type="domain" description="Ubiquitin-like" evidence="3">
    <location>
        <begin position="334"/>
        <end position="407"/>
    </location>
</feature>
<dbReference type="SUPFAM" id="SSF143503">
    <property type="entry name" value="PUG domain-like"/>
    <property type="match status" value="1"/>
</dbReference>
<feature type="compositionally biased region" description="Polar residues" evidence="1">
    <location>
        <begin position="82"/>
        <end position="100"/>
    </location>
</feature>
<dbReference type="Gene3D" id="3.10.20.90">
    <property type="entry name" value="Phosphatidylinositol 3-kinase Catalytic Subunit, Chain A, domain 1"/>
    <property type="match status" value="1"/>
</dbReference>
<dbReference type="Pfam" id="PF09409">
    <property type="entry name" value="PUB"/>
    <property type="match status" value="1"/>
</dbReference>
<feature type="region of interest" description="Disordered" evidence="1">
    <location>
        <begin position="18"/>
        <end position="59"/>
    </location>
</feature>
<reference evidence="4" key="1">
    <citation type="submission" date="2015-07" db="EMBL/GenBank/DDBJ databases">
        <title>MeaNS - Measles Nucleotide Surveillance Program.</title>
        <authorList>
            <person name="Tran T."/>
            <person name="Druce J."/>
        </authorList>
    </citation>
    <scope>NUCLEOTIDE SEQUENCE</scope>
    <source>
        <strain evidence="4">UCB-OBI-ISO-001</strain>
        <tissue evidence="4">Gonad</tissue>
    </source>
</reference>
<dbReference type="CDD" id="cd16119">
    <property type="entry name" value="UBX_UBXN6"/>
    <property type="match status" value="1"/>
</dbReference>
<dbReference type="PROSITE" id="PS50053">
    <property type="entry name" value="UBIQUITIN_2"/>
    <property type="match status" value="1"/>
</dbReference>
<feature type="domain" description="UBX" evidence="2">
    <location>
        <begin position="329"/>
        <end position="403"/>
    </location>
</feature>
<dbReference type="InterPro" id="IPR001012">
    <property type="entry name" value="UBX_dom"/>
</dbReference>
<dbReference type="SMART" id="SM00580">
    <property type="entry name" value="PUG"/>
    <property type="match status" value="1"/>
</dbReference>